<evidence type="ECO:0000313" key="1">
    <source>
        <dbReference type="EMBL" id="KAF1948490.1"/>
    </source>
</evidence>
<accession>A0A6A5T8W2</accession>
<dbReference type="EMBL" id="ML977057">
    <property type="protein sequence ID" value="KAF1948490.1"/>
    <property type="molecule type" value="Genomic_DNA"/>
</dbReference>
<evidence type="ECO:0000313" key="2">
    <source>
        <dbReference type="EMBL" id="KAF1948594.1"/>
    </source>
</evidence>
<dbReference type="EMBL" id="ML977053">
    <property type="protein sequence ID" value="KAF1948594.1"/>
    <property type="molecule type" value="Genomic_DNA"/>
</dbReference>
<gene>
    <name evidence="2" type="ORF">CC80DRAFT_556164</name>
    <name evidence="1" type="ORF">CC80DRAFT_556307</name>
</gene>
<organism evidence="2 3">
    <name type="scientific">Byssothecium circinans</name>
    <dbReference type="NCBI Taxonomy" id="147558"/>
    <lineage>
        <taxon>Eukaryota</taxon>
        <taxon>Fungi</taxon>
        <taxon>Dikarya</taxon>
        <taxon>Ascomycota</taxon>
        <taxon>Pezizomycotina</taxon>
        <taxon>Dothideomycetes</taxon>
        <taxon>Pleosporomycetidae</taxon>
        <taxon>Pleosporales</taxon>
        <taxon>Massarineae</taxon>
        <taxon>Massarinaceae</taxon>
        <taxon>Byssothecium</taxon>
    </lineage>
</organism>
<evidence type="ECO:0000313" key="3">
    <source>
        <dbReference type="Proteomes" id="UP000800035"/>
    </source>
</evidence>
<protein>
    <submittedName>
        <fullName evidence="2">Uncharacterized protein</fullName>
    </submittedName>
</protein>
<sequence length="139" mass="15777">MQLSRVTDTRCIVRLILANPSNLPIKYAWRPYARCFYEVPGLSGFSPVGIKPLAPNVTRRTIHSGPSTLRTSAVKQAVSSQFKVLTRFSLTLPRSRSSGEHRPRLRLFKGWRRSDVAQLNIKNGQFWGESRALRSAIRL</sequence>
<dbReference type="AlphaFoldDB" id="A0A6A5T8W2"/>
<proteinExistence type="predicted"/>
<keyword evidence="3" id="KW-1185">Reference proteome</keyword>
<reference evidence="2" key="1">
    <citation type="journal article" date="2020" name="Stud. Mycol.">
        <title>101 Dothideomycetes genomes: a test case for predicting lifestyles and emergence of pathogens.</title>
        <authorList>
            <person name="Haridas S."/>
            <person name="Albert R."/>
            <person name="Binder M."/>
            <person name="Bloem J."/>
            <person name="Labutti K."/>
            <person name="Salamov A."/>
            <person name="Andreopoulos B."/>
            <person name="Baker S."/>
            <person name="Barry K."/>
            <person name="Bills G."/>
            <person name="Bluhm B."/>
            <person name="Cannon C."/>
            <person name="Castanera R."/>
            <person name="Culley D."/>
            <person name="Daum C."/>
            <person name="Ezra D."/>
            <person name="Gonzalez J."/>
            <person name="Henrissat B."/>
            <person name="Kuo A."/>
            <person name="Liang C."/>
            <person name="Lipzen A."/>
            <person name="Lutzoni F."/>
            <person name="Magnuson J."/>
            <person name="Mondo S."/>
            <person name="Nolan M."/>
            <person name="Ohm R."/>
            <person name="Pangilinan J."/>
            <person name="Park H.-J."/>
            <person name="Ramirez L."/>
            <person name="Alfaro M."/>
            <person name="Sun H."/>
            <person name="Tritt A."/>
            <person name="Yoshinaga Y."/>
            <person name="Zwiers L.-H."/>
            <person name="Turgeon B."/>
            <person name="Goodwin S."/>
            <person name="Spatafora J."/>
            <person name="Crous P."/>
            <person name="Grigoriev I."/>
        </authorList>
    </citation>
    <scope>NUCLEOTIDE SEQUENCE</scope>
    <source>
        <strain evidence="2">CBS 675.92</strain>
    </source>
</reference>
<name>A0A6A5T8W2_9PLEO</name>
<dbReference type="Proteomes" id="UP000800035">
    <property type="component" value="Unassembled WGS sequence"/>
</dbReference>